<reference evidence="2 3" key="1">
    <citation type="journal article" date="2018" name="Mol. Plant">
        <title>The genome of Artemisia annua provides insight into the evolution of Asteraceae family and artemisinin biosynthesis.</title>
        <authorList>
            <person name="Shen Q."/>
            <person name="Zhang L."/>
            <person name="Liao Z."/>
            <person name="Wang S."/>
            <person name="Yan T."/>
            <person name="Shi P."/>
            <person name="Liu M."/>
            <person name="Fu X."/>
            <person name="Pan Q."/>
            <person name="Wang Y."/>
            <person name="Lv Z."/>
            <person name="Lu X."/>
            <person name="Zhang F."/>
            <person name="Jiang W."/>
            <person name="Ma Y."/>
            <person name="Chen M."/>
            <person name="Hao X."/>
            <person name="Li L."/>
            <person name="Tang Y."/>
            <person name="Lv G."/>
            <person name="Zhou Y."/>
            <person name="Sun X."/>
            <person name="Brodelius P.E."/>
            <person name="Rose J.K.C."/>
            <person name="Tang K."/>
        </authorList>
    </citation>
    <scope>NUCLEOTIDE SEQUENCE [LARGE SCALE GENOMIC DNA]</scope>
    <source>
        <strain evidence="3">cv. Huhao1</strain>
        <tissue evidence="2">Leaf</tissue>
    </source>
</reference>
<dbReference type="PANTHER" id="PTHR32002:SF49">
    <property type="entry name" value="BILE ACID:SODIUM SYMPORTER_ARSENICAL RESISTANCE PROTEIN ACR3-RELATED"/>
    <property type="match status" value="1"/>
</dbReference>
<keyword evidence="3" id="KW-1185">Reference proteome</keyword>
<proteinExistence type="predicted"/>
<dbReference type="GO" id="GO:0003700">
    <property type="term" value="F:DNA-binding transcription factor activity"/>
    <property type="evidence" value="ECO:0007669"/>
    <property type="project" value="InterPro"/>
</dbReference>
<organism evidence="2 3">
    <name type="scientific">Artemisia annua</name>
    <name type="common">Sweet wormwood</name>
    <dbReference type="NCBI Taxonomy" id="35608"/>
    <lineage>
        <taxon>Eukaryota</taxon>
        <taxon>Viridiplantae</taxon>
        <taxon>Streptophyta</taxon>
        <taxon>Embryophyta</taxon>
        <taxon>Tracheophyta</taxon>
        <taxon>Spermatophyta</taxon>
        <taxon>Magnoliopsida</taxon>
        <taxon>eudicotyledons</taxon>
        <taxon>Gunneridae</taxon>
        <taxon>Pentapetalae</taxon>
        <taxon>asterids</taxon>
        <taxon>campanulids</taxon>
        <taxon>Asterales</taxon>
        <taxon>Asteraceae</taxon>
        <taxon>Asteroideae</taxon>
        <taxon>Anthemideae</taxon>
        <taxon>Artemisiinae</taxon>
        <taxon>Artemisia</taxon>
    </lineage>
</organism>
<evidence type="ECO:0000313" key="2">
    <source>
        <dbReference type="EMBL" id="PWA42812.1"/>
    </source>
</evidence>
<dbReference type="STRING" id="35608.A0A2U1L1C0"/>
<feature type="domain" description="NLP1-9 GAF" evidence="1">
    <location>
        <begin position="229"/>
        <end position="395"/>
    </location>
</feature>
<dbReference type="AlphaFoldDB" id="A0A2U1L1C0"/>
<dbReference type="InterPro" id="IPR055081">
    <property type="entry name" value="NLP1-9_GAF"/>
</dbReference>
<protein>
    <submittedName>
        <fullName evidence="2">NIN-like protein</fullName>
    </submittedName>
</protein>
<evidence type="ECO:0000313" key="3">
    <source>
        <dbReference type="Proteomes" id="UP000245207"/>
    </source>
</evidence>
<comment type="caution">
    <text evidence="2">The sequence shown here is derived from an EMBL/GenBank/DDBJ whole genome shotgun (WGS) entry which is preliminary data.</text>
</comment>
<name>A0A2U1L1C0_ARTAN</name>
<accession>A0A2U1L1C0</accession>
<dbReference type="Proteomes" id="UP000245207">
    <property type="component" value="Unassembled WGS sequence"/>
</dbReference>
<dbReference type="InterPro" id="IPR045012">
    <property type="entry name" value="NLP"/>
</dbReference>
<dbReference type="PANTHER" id="PTHR32002">
    <property type="entry name" value="PROTEIN NLP8"/>
    <property type="match status" value="1"/>
</dbReference>
<sequence length="545" mass="62688">MVDYIALEDPSAFVESFPTYRLHSNPQPPNEGIWVFGSKDERYEKNSYSSDDVGIRTMIYDKIKSAFSKMDCPFRMVAQFWAPVTIGGKHLLSTSGQPFALSCLYKDFKEYRRRCEEHVYDIDVNSKLRRGTPASAFLNRFPEITSIDPSVHHEVDSFLRNTFQECRWKTSFVIPIYCPFQTSSSSDCIGVIECSSWFNWVELFNEEAGLSVYNVHDRIPYKTIDGLKIARDQIQEALKIVCQLNHITLAQVWVASLEENHVHFSSSWEAAHTSRPLVLKLTGYKGIDEYSARNRYICQNYYDACDWIPLQPGEQLVLKTLQDYEPRFCKNISQLGTYKLMGWESLGDEGSRCLTICMRSFHTGDFNYVFEFLWKHNSFYPISLEDILLNIKKCLPSFKFASGTEIGDNLHVTEIVASSKKIKKFNIFRLKKLSPIPDESWKGEEKQVAVDYIVPLDTNCKTAPGLLLQQVIEQQFETSTTEDFLENIFGNGDLMADCLDERLSEFLETLPTYILHKKPETEGALWVFCSEDEGSQKNSSSGDYK</sequence>
<dbReference type="Pfam" id="PF22922">
    <property type="entry name" value="GAF_NLP"/>
    <property type="match status" value="1"/>
</dbReference>
<evidence type="ECO:0000259" key="1">
    <source>
        <dbReference type="Pfam" id="PF22922"/>
    </source>
</evidence>
<dbReference type="OrthoDB" id="1745106at2759"/>
<gene>
    <name evidence="2" type="ORF">CTI12_AA541110</name>
</gene>
<dbReference type="EMBL" id="PKPP01012181">
    <property type="protein sequence ID" value="PWA42812.1"/>
    <property type="molecule type" value="Genomic_DNA"/>
</dbReference>